<feature type="transmembrane region" description="Helical" evidence="3">
    <location>
        <begin position="7"/>
        <end position="24"/>
    </location>
</feature>
<feature type="active site" evidence="2">
    <location>
        <position position="158"/>
    </location>
</feature>
<evidence type="ECO:0000256" key="1">
    <source>
        <dbReference type="ARBA" id="ARBA00007447"/>
    </source>
</evidence>
<feature type="active site" evidence="2">
    <location>
        <position position="372"/>
    </location>
</feature>
<reference evidence="5" key="1">
    <citation type="submission" date="2019-05" db="EMBL/GenBank/DDBJ databases">
        <title>The de novo reference genome and transcriptome assemblies of the wild tomato species Solanum chilense.</title>
        <authorList>
            <person name="Stam R."/>
            <person name="Nosenko T."/>
            <person name="Hoerger A.C."/>
            <person name="Stephan W."/>
            <person name="Seidel M.A."/>
            <person name="Kuhn J.M.M."/>
            <person name="Haberer G."/>
            <person name="Tellier A."/>
        </authorList>
    </citation>
    <scope>NUCLEOTIDE SEQUENCE</scope>
    <source>
        <tissue evidence="5">Mature leaves</tissue>
    </source>
</reference>
<proteinExistence type="inferred from homology"/>
<evidence type="ECO:0000256" key="2">
    <source>
        <dbReference type="PIRSR" id="PIRSR601461-1"/>
    </source>
</evidence>
<dbReference type="GO" id="GO:0004190">
    <property type="term" value="F:aspartic-type endopeptidase activity"/>
    <property type="evidence" value="ECO:0007669"/>
    <property type="project" value="InterPro"/>
</dbReference>
<dbReference type="InterPro" id="IPR032861">
    <property type="entry name" value="TAXi_N"/>
</dbReference>
<evidence type="ECO:0000259" key="4">
    <source>
        <dbReference type="PROSITE" id="PS51767"/>
    </source>
</evidence>
<dbReference type="InterPro" id="IPR001461">
    <property type="entry name" value="Aspartic_peptidase_A1"/>
</dbReference>
<dbReference type="EMBL" id="RXGB01004822">
    <property type="protein sequence ID" value="TMW88902.1"/>
    <property type="molecule type" value="Genomic_DNA"/>
</dbReference>
<feature type="domain" description="Peptidase A1" evidence="4">
    <location>
        <begin position="140"/>
        <end position="490"/>
    </location>
</feature>
<organism evidence="5">
    <name type="scientific">Solanum chilense</name>
    <name type="common">Tomato</name>
    <name type="synonym">Lycopersicon chilense</name>
    <dbReference type="NCBI Taxonomy" id="4083"/>
    <lineage>
        <taxon>Eukaryota</taxon>
        <taxon>Viridiplantae</taxon>
        <taxon>Streptophyta</taxon>
        <taxon>Embryophyta</taxon>
        <taxon>Tracheophyta</taxon>
        <taxon>Spermatophyta</taxon>
        <taxon>Magnoliopsida</taxon>
        <taxon>eudicotyledons</taxon>
        <taxon>Gunneridae</taxon>
        <taxon>Pentapetalae</taxon>
        <taxon>asterids</taxon>
        <taxon>lamiids</taxon>
        <taxon>Solanales</taxon>
        <taxon>Solanaceae</taxon>
        <taxon>Solanoideae</taxon>
        <taxon>Solaneae</taxon>
        <taxon>Solanum</taxon>
        <taxon>Solanum subgen. Lycopersicon</taxon>
    </lineage>
</organism>
<dbReference type="PROSITE" id="PS51767">
    <property type="entry name" value="PEPTIDASE_A1"/>
    <property type="match status" value="1"/>
</dbReference>
<keyword evidence="3" id="KW-0472">Membrane</keyword>
<name>A0A6N2B251_SOLCI</name>
<keyword evidence="3" id="KW-0812">Transmembrane</keyword>
<dbReference type="AlphaFoldDB" id="A0A6N2B251"/>
<evidence type="ECO:0000256" key="3">
    <source>
        <dbReference type="SAM" id="Phobius"/>
    </source>
</evidence>
<dbReference type="PANTHER" id="PTHR13683:SF850">
    <property type="entry name" value="PEPTIDASE A1 DOMAIN-CONTAINING PROTEIN"/>
    <property type="match status" value="1"/>
</dbReference>
<comment type="similarity">
    <text evidence="1">Belongs to the peptidase A1 family.</text>
</comment>
<gene>
    <name evidence="5" type="ORF">EJD97_017931</name>
</gene>
<dbReference type="Gene3D" id="2.40.70.10">
    <property type="entry name" value="Acid Proteases"/>
    <property type="match status" value="2"/>
</dbReference>
<dbReference type="GO" id="GO:0006508">
    <property type="term" value="P:proteolysis"/>
    <property type="evidence" value="ECO:0007669"/>
    <property type="project" value="InterPro"/>
</dbReference>
<dbReference type="InterPro" id="IPR032799">
    <property type="entry name" value="TAXi_C"/>
</dbReference>
<protein>
    <recommendedName>
        <fullName evidence="4">Peptidase A1 domain-containing protein</fullName>
    </recommendedName>
</protein>
<dbReference type="InterPro" id="IPR033121">
    <property type="entry name" value="PEPTIDASE_A1"/>
</dbReference>
<evidence type="ECO:0000313" key="5">
    <source>
        <dbReference type="EMBL" id="TMW88902.1"/>
    </source>
</evidence>
<comment type="caution">
    <text evidence="5">The sequence shown here is derived from an EMBL/GenBank/DDBJ whole genome shotgun (WGS) entry which is preliminary data.</text>
</comment>
<dbReference type="Pfam" id="PF14541">
    <property type="entry name" value="TAXi_C"/>
    <property type="match status" value="1"/>
</dbReference>
<accession>A0A6N2B251</accession>
<dbReference type="Pfam" id="PF14543">
    <property type="entry name" value="TAXi_N"/>
    <property type="match status" value="1"/>
</dbReference>
<sequence length="494" mass="55691">MEKFLHIHLLISIIFSILIVVLGYEKSFLFLNSSYIMDARERFMSFDTTNLLDPPRPSYTFSIYNRALFEKSKFKDYDSLLESKLARSQARANHFSSILENGNSIGANGTLTRPHGTHESKRYRGNFPKTTRVHLVEGEYVATFTIGSEETKSYLLIDTGSDLVWWQCKPCRPNKCYSQNNPMYDSTKSRTYRQLDCIVETSSCHVESGGYQCSVFGNECLYDYKYVEGSMTKGWIAEDVITFYLDLSRVRILFGCGIDQTSGSHFNGEYSGIAGIGRRVLKGGYSLPSQLEADIMAMCLPGTYSTTASTISFHRSPFNKTTSAALLPNSGFPNFYFVNLYKIFINDKEIPFFPSLSRSFGNYDMSGGCIVDTGTVMSRFPTDVHTVFRDTFRNEVRGIPMMEVPLGAFDTCYIEQPGVVPTFPVVKMYFGHESPGNLLLLQQLRVVVHIRGLFCLAFLPWEQNIAIIGNHQLQGIGLTFDTGTDTLSFDLDAC</sequence>
<dbReference type="PANTHER" id="PTHR13683">
    <property type="entry name" value="ASPARTYL PROTEASES"/>
    <property type="match status" value="1"/>
</dbReference>
<dbReference type="InterPro" id="IPR021109">
    <property type="entry name" value="Peptidase_aspartic_dom_sf"/>
</dbReference>
<dbReference type="SUPFAM" id="SSF50630">
    <property type="entry name" value="Acid proteases"/>
    <property type="match status" value="1"/>
</dbReference>
<keyword evidence="3" id="KW-1133">Transmembrane helix</keyword>